<dbReference type="Gene3D" id="1.10.287.1490">
    <property type="match status" value="1"/>
</dbReference>
<dbReference type="Pfam" id="PF15456">
    <property type="entry name" value="Uds1"/>
    <property type="match status" value="1"/>
</dbReference>
<feature type="coiled-coil region" evidence="2">
    <location>
        <begin position="969"/>
        <end position="1003"/>
    </location>
</feature>
<feature type="coiled-coil region" evidence="2">
    <location>
        <begin position="213"/>
        <end position="260"/>
    </location>
</feature>
<reference evidence="6" key="1">
    <citation type="submission" date="2021-06" db="EMBL/GenBank/DDBJ databases">
        <authorList>
            <person name="Kallberg Y."/>
            <person name="Tangrot J."/>
            <person name="Rosling A."/>
        </authorList>
    </citation>
    <scope>NUCLEOTIDE SEQUENCE</scope>
    <source>
        <strain evidence="6">IA702</strain>
    </source>
</reference>
<dbReference type="PANTHER" id="PTHR32083">
    <property type="entry name" value="CILIA AND FLAGELLA-ASSOCIATED PROTEIN 58-RELATED"/>
    <property type="match status" value="1"/>
</dbReference>
<dbReference type="SUPFAM" id="SSF57997">
    <property type="entry name" value="Tropomyosin"/>
    <property type="match status" value="1"/>
</dbReference>
<evidence type="ECO:0000313" key="7">
    <source>
        <dbReference type="Proteomes" id="UP000789572"/>
    </source>
</evidence>
<feature type="region of interest" description="Disordered" evidence="3">
    <location>
        <begin position="1"/>
        <end position="72"/>
    </location>
</feature>
<proteinExistence type="predicted"/>
<feature type="compositionally biased region" description="Basic and acidic residues" evidence="3">
    <location>
        <begin position="12"/>
        <end position="28"/>
    </location>
</feature>
<dbReference type="OrthoDB" id="5569911at2759"/>
<feature type="coiled-coil region" evidence="2">
    <location>
        <begin position="496"/>
        <end position="578"/>
    </location>
</feature>
<feature type="compositionally biased region" description="Polar residues" evidence="3">
    <location>
        <begin position="51"/>
        <end position="64"/>
    </location>
</feature>
<dbReference type="InterPro" id="IPR029191">
    <property type="entry name" value="Uds1"/>
</dbReference>
<keyword evidence="1 2" id="KW-0175">Coiled coil</keyword>
<protein>
    <submittedName>
        <fullName evidence="6">10049_t:CDS:1</fullName>
    </submittedName>
</protein>
<evidence type="ECO:0000259" key="4">
    <source>
        <dbReference type="Pfam" id="PF15456"/>
    </source>
</evidence>
<sequence length="1018" mass="115910">MSATKATYTKRKPVERPALDRPVERPIDDDVPVSPGVYPTKRSDLAFLSQKPRTPTKSPLRNSGQVSTSSSIQTTIVPVTSTIQILPTATDANPQLPIGSERLSIDTSSTTVKALEEAESVMPISRRRPSDLTNSSASPIDTTSPPLSPRMKLPSLAIAGDLLASSEAMLQTPTPKSTSTSLMDTADDMLIQLLISQAVVDARDFEILSIDEVEELKKDHALLRTRIAALNNKLSLETKIREAANSLSRLHASNKRLSRQANDHLAQANRKVDHVASELWKLTQRAGEIQRKLLQHMAGIMCLGPSLYEHQLGSVNNGIDHLYNELMGLEARIDPNLASKVSSLEANLQRAHKTLGEARISIKRKDKEIEELKSKFDDSSSEARERTIVELRTELEEVSRSLDMVLRQHKQAQRDTASSTTDEEDGDESDSGSSYNRLSTMTQNIQNEQYKNISKNLKTLEKILGNYQFKLYRVEQEMATVKQNAEGDTRSIESSLSNLVQERDMLTEALQEQQQAREASERRLAELEIKARQAEDLEERIRELDAVNEDRLMASQQRQELESQLAQVNQDYEKLLNSLRGVFDDLSTGKVRTSFSIDVFFSRIRNLKDENKRLMDSITMLQTQSEMLQSQLDKANEYTDAKQLLEETQRELEDTKERLQDAEIRAKEAKFAVSSSSEKESALQQKLLEVQQQFTEAKEKVRKYEATLKRQSIIQVINDGRSKHEELQQQIEAQAQEYEAQIKERDGIISRLRQDITNITSERDKASQVVKELEEMLSTKSRTLDRREVTINHLESDIVRFKTELAELKAATDGLARFNRLNADGETAKLKAQFEEAEAEITHLRSVRENLEAEKSSLLQQIRRLENILAGAEDQFALQEQKFDQCSEKLQTEYDGILREFDRLTKNFIDFDGERQKLEGAVDVLQKNCERLENELADERIKHLGIVGKDLPTTATLRKEFRKMMADLRSEQQALLHREREEKKKLENIVRTLKRDKEAERWEMSNKGTQTRFVVSVP</sequence>
<evidence type="ECO:0000256" key="1">
    <source>
        <dbReference type="ARBA" id="ARBA00023054"/>
    </source>
</evidence>
<dbReference type="EMBL" id="CAJVPJ010000192">
    <property type="protein sequence ID" value="CAG8492935.1"/>
    <property type="molecule type" value="Genomic_DNA"/>
</dbReference>
<comment type="caution">
    <text evidence="6">The sequence shown here is derived from an EMBL/GenBank/DDBJ whole genome shotgun (WGS) entry which is preliminary data.</text>
</comment>
<evidence type="ECO:0000256" key="2">
    <source>
        <dbReference type="SAM" id="Coils"/>
    </source>
</evidence>
<name>A0A9N8ZGV8_9GLOM</name>
<dbReference type="AlphaFoldDB" id="A0A9N8ZGV8"/>
<organism evidence="6 7">
    <name type="scientific">Paraglomus occultum</name>
    <dbReference type="NCBI Taxonomy" id="144539"/>
    <lineage>
        <taxon>Eukaryota</taxon>
        <taxon>Fungi</taxon>
        <taxon>Fungi incertae sedis</taxon>
        <taxon>Mucoromycota</taxon>
        <taxon>Glomeromycotina</taxon>
        <taxon>Glomeromycetes</taxon>
        <taxon>Paraglomerales</taxon>
        <taxon>Paraglomeraceae</taxon>
        <taxon>Paraglomus</taxon>
    </lineage>
</organism>
<feature type="region of interest" description="Disordered" evidence="3">
    <location>
        <begin position="117"/>
        <end position="151"/>
    </location>
</feature>
<keyword evidence="7" id="KW-1185">Reference proteome</keyword>
<feature type="coiled-coil region" evidence="2">
    <location>
        <begin position="604"/>
        <end position="942"/>
    </location>
</feature>
<gene>
    <name evidence="6" type="ORF">POCULU_LOCUS2172</name>
</gene>
<evidence type="ECO:0000256" key="3">
    <source>
        <dbReference type="SAM" id="MobiDB-lite"/>
    </source>
</evidence>
<feature type="compositionally biased region" description="Acidic residues" evidence="3">
    <location>
        <begin position="421"/>
        <end position="430"/>
    </location>
</feature>
<accession>A0A9N8ZGV8</accession>
<dbReference type="InterPro" id="IPR036274">
    <property type="entry name" value="HR1_rpt_sf"/>
</dbReference>
<feature type="region of interest" description="Disordered" evidence="3">
    <location>
        <begin position="407"/>
        <end position="437"/>
    </location>
</feature>
<dbReference type="PANTHER" id="PTHR32083:SF48">
    <property type="entry name" value="TRANS-GOLGI NETWORK-LOCALIZED SYP41-INTERACTING PROTEIN 1"/>
    <property type="match status" value="1"/>
</dbReference>
<evidence type="ECO:0000313" key="6">
    <source>
        <dbReference type="EMBL" id="CAG8492935.1"/>
    </source>
</evidence>
<evidence type="ECO:0000259" key="5">
    <source>
        <dbReference type="Pfam" id="PF25078"/>
    </source>
</evidence>
<dbReference type="Proteomes" id="UP000789572">
    <property type="component" value="Unassembled WGS sequence"/>
</dbReference>
<feature type="domain" description="Up-regulated during septation protein 1" evidence="4">
    <location>
        <begin position="191"/>
        <end position="303"/>
    </location>
</feature>
<dbReference type="Pfam" id="PF25078">
    <property type="entry name" value="DUF7801"/>
    <property type="match status" value="1"/>
</dbReference>
<dbReference type="SUPFAM" id="SSF46585">
    <property type="entry name" value="HR1 repeat"/>
    <property type="match status" value="1"/>
</dbReference>
<feature type="compositionally biased region" description="Polar residues" evidence="3">
    <location>
        <begin position="131"/>
        <end position="145"/>
    </location>
</feature>
<feature type="domain" description="DUF7801" evidence="5">
    <location>
        <begin position="780"/>
        <end position="945"/>
    </location>
</feature>
<dbReference type="GO" id="GO:0005856">
    <property type="term" value="C:cytoskeleton"/>
    <property type="evidence" value="ECO:0007669"/>
    <property type="project" value="TreeGrafter"/>
</dbReference>
<dbReference type="InterPro" id="IPR056703">
    <property type="entry name" value="DUF7801"/>
</dbReference>